<evidence type="ECO:0000313" key="2">
    <source>
        <dbReference type="Proteomes" id="UP000256690"/>
    </source>
</evidence>
<gene>
    <name evidence="1" type="ORF">DSM5745_07149</name>
</gene>
<dbReference type="Proteomes" id="UP000256690">
    <property type="component" value="Unassembled WGS sequence"/>
</dbReference>
<proteinExistence type="predicted"/>
<dbReference type="EMBL" id="PVWQ01000008">
    <property type="protein sequence ID" value="RDW74487.1"/>
    <property type="molecule type" value="Genomic_DNA"/>
</dbReference>
<organism evidence="1 2">
    <name type="scientific">Aspergillus mulundensis</name>
    <dbReference type="NCBI Taxonomy" id="1810919"/>
    <lineage>
        <taxon>Eukaryota</taxon>
        <taxon>Fungi</taxon>
        <taxon>Dikarya</taxon>
        <taxon>Ascomycota</taxon>
        <taxon>Pezizomycotina</taxon>
        <taxon>Eurotiomycetes</taxon>
        <taxon>Eurotiomycetidae</taxon>
        <taxon>Eurotiales</taxon>
        <taxon>Aspergillaceae</taxon>
        <taxon>Aspergillus</taxon>
        <taxon>Aspergillus subgen. Nidulantes</taxon>
    </lineage>
</organism>
<name>A0A3D8RKA7_9EURO</name>
<sequence length="172" mass="19338">MAVWHPANLLSNDDILFTTKSLAICVDDVADEFLRWKLTRRRFTPGFGQPGDDDHAGAFLAITDGHLQHKLGDDWILKGTAQCRYALFRVRPVTVQFTRRLKAKRRSFKTSIHRYISTTPDVPQPRYPDCRAGSSLSTATSVQLAQSCEKLRIIFARIAAAQETGTSHPARL</sequence>
<dbReference type="RefSeq" id="XP_026602255.1">
    <property type="nucleotide sequence ID" value="XM_026749165.1"/>
</dbReference>
<keyword evidence="2" id="KW-1185">Reference proteome</keyword>
<evidence type="ECO:0000313" key="1">
    <source>
        <dbReference type="EMBL" id="RDW74487.1"/>
    </source>
</evidence>
<protein>
    <submittedName>
        <fullName evidence="1">Uncharacterized protein</fullName>
    </submittedName>
</protein>
<dbReference type="AlphaFoldDB" id="A0A3D8RKA7"/>
<accession>A0A3D8RKA7</accession>
<dbReference type="GeneID" id="38117519"/>
<comment type="caution">
    <text evidence="1">The sequence shown here is derived from an EMBL/GenBank/DDBJ whole genome shotgun (WGS) entry which is preliminary data.</text>
</comment>
<reference evidence="1 2" key="1">
    <citation type="journal article" date="2018" name="IMA Fungus">
        <title>IMA Genome-F 9: Draft genome sequence of Annulohypoxylon stygium, Aspergillus mulundensis, Berkeleyomyces basicola (syn. Thielaviopsis basicola), Ceratocystis smalleyi, two Cercospora beticola strains, Coleophoma cylindrospora, Fusarium fracticaudum, Phialophora cf. hyalina, and Morchella septimelata.</title>
        <authorList>
            <person name="Wingfield B.D."/>
            <person name="Bills G.F."/>
            <person name="Dong Y."/>
            <person name="Huang W."/>
            <person name="Nel W.J."/>
            <person name="Swalarsk-Parry B.S."/>
            <person name="Vaghefi N."/>
            <person name="Wilken P.M."/>
            <person name="An Z."/>
            <person name="de Beer Z.W."/>
            <person name="De Vos L."/>
            <person name="Chen L."/>
            <person name="Duong T.A."/>
            <person name="Gao Y."/>
            <person name="Hammerbacher A."/>
            <person name="Kikkert J.R."/>
            <person name="Li Y."/>
            <person name="Li H."/>
            <person name="Li K."/>
            <person name="Li Q."/>
            <person name="Liu X."/>
            <person name="Ma X."/>
            <person name="Naidoo K."/>
            <person name="Pethybridge S.J."/>
            <person name="Sun J."/>
            <person name="Steenkamp E.T."/>
            <person name="van der Nest M.A."/>
            <person name="van Wyk S."/>
            <person name="Wingfield M.J."/>
            <person name="Xiong C."/>
            <person name="Yue Q."/>
            <person name="Zhang X."/>
        </authorList>
    </citation>
    <scope>NUCLEOTIDE SEQUENCE [LARGE SCALE GENOMIC DNA]</scope>
    <source>
        <strain evidence="1 2">DSM 5745</strain>
    </source>
</reference>